<feature type="compositionally biased region" description="Polar residues" evidence="1">
    <location>
        <begin position="1096"/>
        <end position="1112"/>
    </location>
</feature>
<feature type="compositionally biased region" description="Low complexity" evidence="1">
    <location>
        <begin position="889"/>
        <end position="904"/>
    </location>
</feature>
<evidence type="ECO:0000256" key="1">
    <source>
        <dbReference type="SAM" id="MobiDB-lite"/>
    </source>
</evidence>
<gene>
    <name evidence="2" type="ORF">E0L32_012218</name>
</gene>
<feature type="region of interest" description="Disordered" evidence="1">
    <location>
        <begin position="307"/>
        <end position="426"/>
    </location>
</feature>
<dbReference type="RefSeq" id="XP_030999015.1">
    <property type="nucleotide sequence ID" value="XM_031135034.1"/>
</dbReference>
<feature type="region of interest" description="Disordered" evidence="1">
    <location>
        <begin position="1096"/>
        <end position="1209"/>
    </location>
</feature>
<proteinExistence type="predicted"/>
<dbReference type="AlphaFoldDB" id="A0A507BEX0"/>
<dbReference type="STRING" id="1093900.A0A507BEX0"/>
<feature type="compositionally biased region" description="Basic and acidic residues" evidence="1">
    <location>
        <begin position="39"/>
        <end position="49"/>
    </location>
</feature>
<dbReference type="GeneID" id="41979665"/>
<feature type="compositionally biased region" description="Low complexity" evidence="1">
    <location>
        <begin position="781"/>
        <end position="791"/>
    </location>
</feature>
<feature type="compositionally biased region" description="Basic and acidic residues" evidence="1">
    <location>
        <begin position="760"/>
        <end position="769"/>
    </location>
</feature>
<feature type="compositionally biased region" description="Polar residues" evidence="1">
    <location>
        <begin position="252"/>
        <end position="280"/>
    </location>
</feature>
<feature type="compositionally biased region" description="Low complexity" evidence="1">
    <location>
        <begin position="16"/>
        <end position="29"/>
    </location>
</feature>
<feature type="compositionally biased region" description="Basic and acidic residues" evidence="1">
    <location>
        <begin position="529"/>
        <end position="544"/>
    </location>
</feature>
<evidence type="ECO:0000313" key="3">
    <source>
        <dbReference type="Proteomes" id="UP000319257"/>
    </source>
</evidence>
<organism evidence="2 3">
    <name type="scientific">Thyridium curvatum</name>
    <dbReference type="NCBI Taxonomy" id="1093900"/>
    <lineage>
        <taxon>Eukaryota</taxon>
        <taxon>Fungi</taxon>
        <taxon>Dikarya</taxon>
        <taxon>Ascomycota</taxon>
        <taxon>Pezizomycotina</taxon>
        <taxon>Sordariomycetes</taxon>
        <taxon>Sordariomycetidae</taxon>
        <taxon>Thyridiales</taxon>
        <taxon>Thyridiaceae</taxon>
        <taxon>Thyridium</taxon>
    </lineage>
</organism>
<feature type="compositionally biased region" description="Basic and acidic residues" evidence="1">
    <location>
        <begin position="218"/>
        <end position="230"/>
    </location>
</feature>
<feature type="compositionally biased region" description="Polar residues" evidence="1">
    <location>
        <begin position="369"/>
        <end position="383"/>
    </location>
</feature>
<comment type="caution">
    <text evidence="2">The sequence shown here is derived from an EMBL/GenBank/DDBJ whole genome shotgun (WGS) entry which is preliminary data.</text>
</comment>
<keyword evidence="3" id="KW-1185">Reference proteome</keyword>
<feature type="compositionally biased region" description="Acidic residues" evidence="1">
    <location>
        <begin position="694"/>
        <end position="707"/>
    </location>
</feature>
<feature type="compositionally biased region" description="Polar residues" evidence="1">
    <location>
        <begin position="721"/>
        <end position="733"/>
    </location>
</feature>
<accession>A0A507BEX0</accession>
<feature type="region of interest" description="Disordered" evidence="1">
    <location>
        <begin position="1"/>
        <end position="53"/>
    </location>
</feature>
<feature type="region of interest" description="Disordered" evidence="1">
    <location>
        <begin position="204"/>
        <end position="294"/>
    </location>
</feature>
<feature type="compositionally biased region" description="Polar residues" evidence="1">
    <location>
        <begin position="1017"/>
        <end position="1041"/>
    </location>
</feature>
<reference evidence="2 3" key="1">
    <citation type="submission" date="2019-06" db="EMBL/GenBank/DDBJ databases">
        <title>Draft genome sequence of the filamentous fungus Phialemoniopsis curvata isolated from diesel fuel.</title>
        <authorList>
            <person name="Varaljay V.A."/>
            <person name="Lyon W.J."/>
            <person name="Crouch A.L."/>
            <person name="Drake C.E."/>
            <person name="Hollomon J.M."/>
            <person name="Nadeau L.J."/>
            <person name="Nunn H.S."/>
            <person name="Stevenson B.S."/>
            <person name="Bojanowski C.L."/>
            <person name="Crookes-Goodson W.J."/>
        </authorList>
    </citation>
    <scope>NUCLEOTIDE SEQUENCE [LARGE SCALE GENOMIC DNA]</scope>
    <source>
        <strain evidence="2 3">D216</strain>
    </source>
</reference>
<feature type="compositionally biased region" description="Polar residues" evidence="1">
    <location>
        <begin position="314"/>
        <end position="327"/>
    </location>
</feature>
<dbReference type="Proteomes" id="UP000319257">
    <property type="component" value="Unassembled WGS sequence"/>
</dbReference>
<sequence length="1209" mass="129651">MNRFRTRKKTKDDSTVGRSSSEEQSSLPSFKGFRRGKKSHEEEQKKEVDLTTALPSSDDFRTSLLMTGLSARFSMLREQDDPSTKIGKASDDSVLYPKRQSRLADFAFGRGLADIAEVESIRAAAPFARTGSFASDDADFQQGSIMNRAKPTEGNNLFGGRQKIYKIPIGSSAKTAAGGMGGRALYEDDVALSAFQKWRQAEKAGQGVLEGDGDDGDDRGYLDVESETTRPESPLPLGYNRRRETSSTTSSIPSLARNSTAATSVTSQPPSSLKDWQSQGPLSTSSASTPTLERHVTRTRRLYEQGLNQDLHDQQSSALSRIDTLSRQRPLGSRTPDLAGSSPSPTGNAFSDRFGGDRRHILTKASAPNLRSISPPATGSSIGTMDLGIKPPSWAEARSPPLETPPLSPPTSEAGDHPLLAIGPNDRGKATAMGVFQKPSLPYDESKFAQRQLQLQQGRETPTQRFRAESGASFSTNRSRSSSAQRHRQDNPSRLDTALEEERPYETSFFIDSDEGSTRLSGHPATKIPSDRIPQRPADHEHPALRQSTTSASLPPSRHASTGPASREAPKLEVSIDRASQVLPEDSPTLGPGAGLSGMVRQHLRSESGASSIYGGMPQTAGPESQFPVDARNPQVLDDLGVKSNPWQDQDWYSGEANEDAMPGTAQNRTTTSQITGQQSLTHGRNGGNHLEHDGEEAVEAEEEDEFASQLAHARRRVQERLTSYVESDSSRAPSPLLQSPEPPRNNPLGILRAQSSRGSLKDRPREASQSKAMKMLGIGTSTMTTSPSPSKQSFDDFPVGTMSDSASTIPKRLGREADSDADTDADATSTVSREEENVPPGLRAFRQARRELQKRKELETLARHQNQPHQSSSDAGMGPSVSSRGTSSREPGAPRSGSRPPSAQNRRLRASTEDSTSGASPSMGNASRPSSRSDRDRSGSETSTSIERSRPPRLRNNSSPHADQQRQLGTRSPSKAPMARSPGLPGTDIRHSPIMPPQGYPGGKTSTARQGDRSGPLSSLALQPNHTGFDNRSGQASPISPLSAGLPASPLSGIRPSGRRPSLQTGSSSTGMLNDSMKKTVRKFEISEPTFLTSTSRVPTMALPQSASSPDMQYDRCGRSGGDSLSQSGSTGGYVPPPLPPINPLRKRETSGPGGHALDGDRQPGPGQSFVRSRINSPPFVAGPPASRTVVTPGVNKNANMSVPGGMI</sequence>
<feature type="compositionally biased region" description="Low complexity" evidence="1">
    <location>
        <begin position="281"/>
        <end position="291"/>
    </location>
</feature>
<feature type="compositionally biased region" description="Polar residues" evidence="1">
    <location>
        <begin position="665"/>
        <end position="683"/>
    </location>
</feature>
<evidence type="ECO:0000313" key="2">
    <source>
        <dbReference type="EMBL" id="TPX17304.1"/>
    </source>
</evidence>
<feature type="compositionally biased region" description="Polar residues" evidence="1">
    <location>
        <begin position="864"/>
        <end position="887"/>
    </location>
</feature>
<dbReference type="InParanoid" id="A0A507BEX0"/>
<feature type="compositionally biased region" description="Polar residues" evidence="1">
    <location>
        <begin position="914"/>
        <end position="926"/>
    </location>
</feature>
<name>A0A507BEX0_9PEZI</name>
<feature type="compositionally biased region" description="Polar residues" evidence="1">
    <location>
        <begin position="546"/>
        <end position="564"/>
    </location>
</feature>
<feature type="region of interest" description="Disordered" evidence="1">
    <location>
        <begin position="456"/>
        <end position="1077"/>
    </location>
</feature>
<feature type="compositionally biased region" description="Low complexity" evidence="1">
    <location>
        <begin position="470"/>
        <end position="484"/>
    </location>
</feature>
<feature type="compositionally biased region" description="Polar residues" evidence="1">
    <location>
        <begin position="962"/>
        <end position="974"/>
    </location>
</feature>
<dbReference type="OrthoDB" id="5335210at2759"/>
<dbReference type="EMBL" id="SKBQ01000145">
    <property type="protein sequence ID" value="TPX17304.1"/>
    <property type="molecule type" value="Genomic_DNA"/>
</dbReference>
<feature type="compositionally biased region" description="Polar residues" evidence="1">
    <location>
        <begin position="1063"/>
        <end position="1074"/>
    </location>
</feature>
<protein>
    <submittedName>
        <fullName evidence="2">Uncharacterized protein</fullName>
    </submittedName>
</protein>
<feature type="compositionally biased region" description="Basic and acidic residues" evidence="1">
    <location>
        <begin position="849"/>
        <end position="863"/>
    </location>
</feature>